<dbReference type="Gene3D" id="1.20.1250.20">
    <property type="entry name" value="MFS general substrate transporter like domains"/>
    <property type="match status" value="2"/>
</dbReference>
<feature type="transmembrane region" description="Helical" evidence="6">
    <location>
        <begin position="205"/>
        <end position="224"/>
    </location>
</feature>
<evidence type="ECO:0000256" key="1">
    <source>
        <dbReference type="ARBA" id="ARBA00004141"/>
    </source>
</evidence>
<feature type="transmembrane region" description="Helical" evidence="6">
    <location>
        <begin position="75"/>
        <end position="99"/>
    </location>
</feature>
<dbReference type="AlphaFoldDB" id="A0AAJ5BIQ0"/>
<feature type="transmembrane region" description="Helical" evidence="6">
    <location>
        <begin position="302"/>
        <end position="325"/>
    </location>
</feature>
<evidence type="ECO:0000256" key="6">
    <source>
        <dbReference type="SAM" id="Phobius"/>
    </source>
</evidence>
<feature type="transmembrane region" description="Helical" evidence="6">
    <location>
        <begin position="367"/>
        <end position="386"/>
    </location>
</feature>
<keyword evidence="2 6" id="KW-0812">Transmembrane</keyword>
<evidence type="ECO:0000256" key="3">
    <source>
        <dbReference type="ARBA" id="ARBA00022989"/>
    </source>
</evidence>
<feature type="transmembrane region" description="Helical" evidence="6">
    <location>
        <begin position="7"/>
        <end position="33"/>
    </location>
</feature>
<evidence type="ECO:0000313" key="8">
    <source>
        <dbReference type="EMBL" id="SFD46100.1"/>
    </source>
</evidence>
<evidence type="ECO:0000256" key="2">
    <source>
        <dbReference type="ARBA" id="ARBA00022692"/>
    </source>
</evidence>
<dbReference type="InterPro" id="IPR036259">
    <property type="entry name" value="MFS_trans_sf"/>
</dbReference>
<feature type="domain" description="Major facilitator superfamily (MFS) profile" evidence="7">
    <location>
        <begin position="9"/>
        <end position="393"/>
    </location>
</feature>
<name>A0AAJ5BIQ0_9GAMM</name>
<keyword evidence="4 6" id="KW-0472">Membrane</keyword>
<feature type="transmembrane region" description="Helical" evidence="6">
    <location>
        <begin position="45"/>
        <end position="63"/>
    </location>
</feature>
<evidence type="ECO:0000256" key="4">
    <source>
        <dbReference type="ARBA" id="ARBA00023136"/>
    </source>
</evidence>
<evidence type="ECO:0000259" key="7">
    <source>
        <dbReference type="PROSITE" id="PS50850"/>
    </source>
</evidence>
<feature type="transmembrane region" description="Helical" evidence="6">
    <location>
        <begin position="138"/>
        <end position="160"/>
    </location>
</feature>
<accession>A0AAJ5BIQ0</accession>
<gene>
    <name evidence="8" type="ORF">SAMN02745723_1206</name>
</gene>
<keyword evidence="3 6" id="KW-1133">Transmembrane helix</keyword>
<comment type="similarity">
    <text evidence="5">Belongs to the major facilitator superfamily. Phthalate permease family.</text>
</comment>
<dbReference type="RefSeq" id="WP_232036578.1">
    <property type="nucleotide sequence ID" value="NZ_FOLW01000020.1"/>
</dbReference>
<feature type="transmembrane region" description="Helical" evidence="6">
    <location>
        <begin position="278"/>
        <end position="296"/>
    </location>
</feature>
<dbReference type="PANTHER" id="PTHR11662">
    <property type="entry name" value="SOLUTE CARRIER FAMILY 17"/>
    <property type="match status" value="1"/>
</dbReference>
<dbReference type="Pfam" id="PF07690">
    <property type="entry name" value="MFS_1"/>
    <property type="match status" value="1"/>
</dbReference>
<dbReference type="GO" id="GO:0022857">
    <property type="term" value="F:transmembrane transporter activity"/>
    <property type="evidence" value="ECO:0007669"/>
    <property type="project" value="InterPro"/>
</dbReference>
<feature type="transmembrane region" description="Helical" evidence="6">
    <location>
        <begin position="105"/>
        <end position="126"/>
    </location>
</feature>
<sequence length="402" mass="43165">MKVTNKYLMIFLLFIGYVIVYIDKTVIGFALLPIEQEFSLTAKELGYITGLFFLSYSLFQIPAGWLNDRIGYKKVLLLSLFLLGGFAISFGLLGLTFGLLVVWRFLAGIAHSGYPCSCAKAVVANFDVQQRTFAQSILLSSSGLAMSAGPVVAVFLISEIGWRGSFTWLGLFAFAIAFCVLIWVPKPAQGPRSAKAVGWSDYKQLLKNPVVLLLFVAIFGLNVPSYGLMAWLPKYLVQYRGLSISLSATIAAAGGLGLWVSSLCTGWFVGKYMQDREYIVISAGSLLGAVCIMAIYLVPSAIFAAILLFFGYVFLMAAFVTVFTLPMKRLPQEVIGAAMGMINTGGTLGGFVAPIAIGYLVSMTNSFASAFIFLAAAMVVSGLVVIPLRNSGTATGAVVGNE</sequence>
<evidence type="ECO:0000256" key="5">
    <source>
        <dbReference type="ARBA" id="ARBA00038514"/>
    </source>
</evidence>
<evidence type="ECO:0000313" key="9">
    <source>
        <dbReference type="Proteomes" id="UP000226420"/>
    </source>
</evidence>
<feature type="transmembrane region" description="Helical" evidence="6">
    <location>
        <begin position="244"/>
        <end position="269"/>
    </location>
</feature>
<comment type="caution">
    <text evidence="8">The sequence shown here is derived from an EMBL/GenBank/DDBJ whole genome shotgun (WGS) entry which is preliminary data.</text>
</comment>
<feature type="transmembrane region" description="Helical" evidence="6">
    <location>
        <begin position="337"/>
        <end position="361"/>
    </location>
</feature>
<dbReference type="InterPro" id="IPR050382">
    <property type="entry name" value="MFS_Na/Anion_cotransporter"/>
</dbReference>
<dbReference type="PANTHER" id="PTHR11662:SF399">
    <property type="entry name" value="FI19708P1-RELATED"/>
    <property type="match status" value="1"/>
</dbReference>
<dbReference type="SUPFAM" id="SSF103473">
    <property type="entry name" value="MFS general substrate transporter"/>
    <property type="match status" value="1"/>
</dbReference>
<reference evidence="8 9" key="1">
    <citation type="submission" date="2016-10" db="EMBL/GenBank/DDBJ databases">
        <authorList>
            <person name="Varghese N."/>
            <person name="Submissions S."/>
        </authorList>
    </citation>
    <scope>NUCLEOTIDE SEQUENCE [LARGE SCALE GENOMIC DNA]</scope>
    <source>
        <strain evidence="8 9">DSM 5563</strain>
    </source>
</reference>
<organism evidence="8 9">
    <name type="scientific">Pragia fontium DSM 5563 = ATCC 49100</name>
    <dbReference type="NCBI Taxonomy" id="1122977"/>
    <lineage>
        <taxon>Bacteria</taxon>
        <taxon>Pseudomonadati</taxon>
        <taxon>Pseudomonadota</taxon>
        <taxon>Gammaproteobacteria</taxon>
        <taxon>Enterobacterales</taxon>
        <taxon>Budviciaceae</taxon>
        <taxon>Pragia</taxon>
    </lineage>
</organism>
<dbReference type="InterPro" id="IPR011701">
    <property type="entry name" value="MFS"/>
</dbReference>
<dbReference type="CDD" id="cd17319">
    <property type="entry name" value="MFS_ExuT_GudP_like"/>
    <property type="match status" value="1"/>
</dbReference>
<dbReference type="PROSITE" id="PS50850">
    <property type="entry name" value="MFS"/>
    <property type="match status" value="1"/>
</dbReference>
<comment type="subcellular location">
    <subcellularLocation>
        <location evidence="1">Membrane</location>
        <topology evidence="1">Multi-pass membrane protein</topology>
    </subcellularLocation>
</comment>
<proteinExistence type="inferred from homology"/>
<dbReference type="GO" id="GO:0016020">
    <property type="term" value="C:membrane"/>
    <property type="evidence" value="ECO:0007669"/>
    <property type="project" value="UniProtKB-SubCell"/>
</dbReference>
<dbReference type="Proteomes" id="UP000226420">
    <property type="component" value="Unassembled WGS sequence"/>
</dbReference>
<dbReference type="EMBL" id="FOLW01000020">
    <property type="protein sequence ID" value="SFD46100.1"/>
    <property type="molecule type" value="Genomic_DNA"/>
</dbReference>
<protein>
    <submittedName>
        <fullName evidence="8">Sugar phosphate permease</fullName>
    </submittedName>
</protein>
<dbReference type="InterPro" id="IPR020846">
    <property type="entry name" value="MFS_dom"/>
</dbReference>
<feature type="transmembrane region" description="Helical" evidence="6">
    <location>
        <begin position="166"/>
        <end position="184"/>
    </location>
</feature>